<dbReference type="Proteomes" id="UP000053676">
    <property type="component" value="Unassembled WGS sequence"/>
</dbReference>
<reference evidence="3" key="1">
    <citation type="journal article" date="2014" name="Nat. Genet.">
        <title>Genome of the human hookworm Necator americanus.</title>
        <authorList>
            <person name="Tang Y.T."/>
            <person name="Gao X."/>
            <person name="Rosa B.A."/>
            <person name="Abubucker S."/>
            <person name="Hallsworth-Pepin K."/>
            <person name="Martin J."/>
            <person name="Tyagi R."/>
            <person name="Heizer E."/>
            <person name="Zhang X."/>
            <person name="Bhonagiri-Palsikar V."/>
            <person name="Minx P."/>
            <person name="Warren W.C."/>
            <person name="Wang Q."/>
            <person name="Zhan B."/>
            <person name="Hotez P.J."/>
            <person name="Sternberg P.W."/>
            <person name="Dougall A."/>
            <person name="Gaze S.T."/>
            <person name="Mulvenna J."/>
            <person name="Sotillo J."/>
            <person name="Ranganathan S."/>
            <person name="Rabelo E.M."/>
            <person name="Wilson R.K."/>
            <person name="Felgner P.L."/>
            <person name="Bethony J."/>
            <person name="Hawdon J.M."/>
            <person name="Gasser R.B."/>
            <person name="Loukas A."/>
            <person name="Mitreva M."/>
        </authorList>
    </citation>
    <scope>NUCLEOTIDE SEQUENCE [LARGE SCALE GENOMIC DNA]</scope>
</reference>
<evidence type="ECO:0000313" key="3">
    <source>
        <dbReference type="Proteomes" id="UP000053676"/>
    </source>
</evidence>
<dbReference type="Pfam" id="PF17641">
    <property type="entry name" value="ASPRs"/>
    <property type="match status" value="1"/>
</dbReference>
<proteinExistence type="predicted"/>
<dbReference type="InterPro" id="IPR035109">
    <property type="entry name" value="ASPR"/>
</dbReference>
<sequence length="145" mass="17188">MAIFISVVLCAFFFLPSEALYDLEPCYGERSMKEHKVRQTLFALVNTIESPNPKFINYDCNTENLASLSLKEPKYFEKNPKFDELKLVETRYEGNRADYPSRDVFLQDAVDRWSEELNKYNRFRRFGCNFSEDENKFITACLFKQ</sequence>
<name>W2SQD7_NECAM</name>
<keyword evidence="3" id="KW-1185">Reference proteome</keyword>
<gene>
    <name evidence="2" type="ORF">NECAME_04753</name>
</gene>
<evidence type="ECO:0000313" key="2">
    <source>
        <dbReference type="EMBL" id="ETN70902.1"/>
    </source>
</evidence>
<protein>
    <recommendedName>
        <fullName evidence="4">SCP domain-containing protein</fullName>
    </recommendedName>
</protein>
<feature type="signal peptide" evidence="1">
    <location>
        <begin position="1"/>
        <end position="19"/>
    </location>
</feature>
<dbReference type="CTD" id="25344785"/>
<keyword evidence="1" id="KW-0732">Signal</keyword>
<feature type="chain" id="PRO_5004824574" description="SCP domain-containing protein" evidence="1">
    <location>
        <begin position="20"/>
        <end position="145"/>
    </location>
</feature>
<dbReference type="EMBL" id="KI668876">
    <property type="protein sequence ID" value="ETN70902.1"/>
    <property type="molecule type" value="Genomic_DNA"/>
</dbReference>
<dbReference type="GeneID" id="25344785"/>
<dbReference type="KEGG" id="nai:NECAME_04753"/>
<organism evidence="2 3">
    <name type="scientific">Necator americanus</name>
    <name type="common">Human hookworm</name>
    <dbReference type="NCBI Taxonomy" id="51031"/>
    <lineage>
        <taxon>Eukaryota</taxon>
        <taxon>Metazoa</taxon>
        <taxon>Ecdysozoa</taxon>
        <taxon>Nematoda</taxon>
        <taxon>Chromadorea</taxon>
        <taxon>Rhabditida</taxon>
        <taxon>Rhabditina</taxon>
        <taxon>Rhabditomorpha</taxon>
        <taxon>Strongyloidea</taxon>
        <taxon>Ancylostomatidae</taxon>
        <taxon>Bunostominae</taxon>
        <taxon>Necator</taxon>
    </lineage>
</organism>
<accession>W2SQD7</accession>
<evidence type="ECO:0000256" key="1">
    <source>
        <dbReference type="SAM" id="SignalP"/>
    </source>
</evidence>
<evidence type="ECO:0008006" key="4">
    <source>
        <dbReference type="Google" id="ProtNLM"/>
    </source>
</evidence>
<dbReference type="AlphaFoldDB" id="W2SQD7"/>